<accession>A0A382F558</accession>
<dbReference type="AlphaFoldDB" id="A0A382F558"/>
<evidence type="ECO:0000313" key="1">
    <source>
        <dbReference type="EMBL" id="SVB58156.1"/>
    </source>
</evidence>
<reference evidence="1" key="1">
    <citation type="submission" date="2018-05" db="EMBL/GenBank/DDBJ databases">
        <authorList>
            <person name="Lanie J.A."/>
            <person name="Ng W.-L."/>
            <person name="Kazmierczak K.M."/>
            <person name="Andrzejewski T.M."/>
            <person name="Davidsen T.M."/>
            <person name="Wayne K.J."/>
            <person name="Tettelin H."/>
            <person name="Glass J.I."/>
            <person name="Rusch D."/>
            <person name="Podicherti R."/>
            <person name="Tsui H.-C.T."/>
            <person name="Winkler M.E."/>
        </authorList>
    </citation>
    <scope>NUCLEOTIDE SEQUENCE</scope>
</reference>
<organism evidence="1">
    <name type="scientific">marine metagenome</name>
    <dbReference type="NCBI Taxonomy" id="408172"/>
    <lineage>
        <taxon>unclassified sequences</taxon>
        <taxon>metagenomes</taxon>
        <taxon>ecological metagenomes</taxon>
    </lineage>
</organism>
<sequence length="54" mass="6102">MKSAIAVQLNGTFRWLFSGVTLVQKLLVDLKLTPCILHSYRTRFTVVCFIGSTK</sequence>
<dbReference type="EMBL" id="UINC01048071">
    <property type="protein sequence ID" value="SVB58156.1"/>
    <property type="molecule type" value="Genomic_DNA"/>
</dbReference>
<protein>
    <submittedName>
        <fullName evidence="1">Uncharacterized protein</fullName>
    </submittedName>
</protein>
<name>A0A382F558_9ZZZZ</name>
<gene>
    <name evidence="1" type="ORF">METZ01_LOCUS211010</name>
</gene>
<proteinExistence type="predicted"/>